<accession>A0A9P8N479</accession>
<dbReference type="Proteomes" id="UP000824596">
    <property type="component" value="Unassembled WGS sequence"/>
</dbReference>
<gene>
    <name evidence="3" type="ORF">HRG_04805</name>
</gene>
<feature type="region of interest" description="Disordered" evidence="2">
    <location>
        <begin position="128"/>
        <end position="165"/>
    </location>
</feature>
<dbReference type="EMBL" id="JAIZPD010000004">
    <property type="protein sequence ID" value="KAH0964377.1"/>
    <property type="molecule type" value="Genomic_DNA"/>
</dbReference>
<proteinExistence type="predicted"/>
<dbReference type="AlphaFoldDB" id="A0A9P8N479"/>
<feature type="region of interest" description="Disordered" evidence="2">
    <location>
        <begin position="33"/>
        <end position="67"/>
    </location>
</feature>
<evidence type="ECO:0000256" key="2">
    <source>
        <dbReference type="SAM" id="MobiDB-lite"/>
    </source>
</evidence>
<feature type="region of interest" description="Disordered" evidence="2">
    <location>
        <begin position="744"/>
        <end position="815"/>
    </location>
</feature>
<dbReference type="GeneID" id="68353934"/>
<feature type="region of interest" description="Disordered" evidence="2">
    <location>
        <begin position="658"/>
        <end position="678"/>
    </location>
</feature>
<dbReference type="RefSeq" id="XP_044721890.1">
    <property type="nucleotide sequence ID" value="XM_044863276.1"/>
</dbReference>
<feature type="coiled-coil region" evidence="1">
    <location>
        <begin position="373"/>
        <end position="407"/>
    </location>
</feature>
<evidence type="ECO:0000313" key="3">
    <source>
        <dbReference type="EMBL" id="KAH0964377.1"/>
    </source>
</evidence>
<feature type="compositionally biased region" description="Acidic residues" evidence="2">
    <location>
        <begin position="785"/>
        <end position="796"/>
    </location>
</feature>
<evidence type="ECO:0000256" key="1">
    <source>
        <dbReference type="SAM" id="Coils"/>
    </source>
</evidence>
<comment type="caution">
    <text evidence="3">The sequence shown here is derived from an EMBL/GenBank/DDBJ whole genome shotgun (WGS) entry which is preliminary data.</text>
</comment>
<evidence type="ECO:0000313" key="4">
    <source>
        <dbReference type="Proteomes" id="UP000824596"/>
    </source>
</evidence>
<feature type="compositionally biased region" description="Basic and acidic residues" evidence="2">
    <location>
        <begin position="773"/>
        <end position="784"/>
    </location>
</feature>
<reference evidence="3" key="1">
    <citation type="submission" date="2021-09" db="EMBL/GenBank/DDBJ databases">
        <title>A high-quality genome of the endoparasitic fungus Hirsutella rhossiliensis with a comparison of Hirsutella genomes reveals transposable elements contributing to genome size variation.</title>
        <authorList>
            <person name="Lin R."/>
            <person name="Jiao Y."/>
            <person name="Sun X."/>
            <person name="Ling J."/>
            <person name="Xie B."/>
            <person name="Cheng X."/>
        </authorList>
    </citation>
    <scope>NUCLEOTIDE SEQUENCE</scope>
    <source>
        <strain evidence="3">HR02</strain>
    </source>
</reference>
<feature type="region of interest" description="Disordered" evidence="2">
    <location>
        <begin position="415"/>
        <end position="503"/>
    </location>
</feature>
<keyword evidence="1" id="KW-0175">Coiled coil</keyword>
<feature type="compositionally biased region" description="Acidic residues" evidence="2">
    <location>
        <begin position="664"/>
        <end position="678"/>
    </location>
</feature>
<feature type="compositionally biased region" description="Low complexity" evidence="2">
    <location>
        <begin position="431"/>
        <end position="455"/>
    </location>
</feature>
<keyword evidence="4" id="KW-1185">Reference proteome</keyword>
<dbReference type="OrthoDB" id="5427699at2759"/>
<feature type="compositionally biased region" description="Low complexity" evidence="2">
    <location>
        <begin position="81"/>
        <end position="107"/>
    </location>
</feature>
<protein>
    <submittedName>
        <fullName evidence="3">Uncharacterized protein</fullName>
    </submittedName>
</protein>
<name>A0A9P8N479_9HYPO</name>
<organism evidence="3 4">
    <name type="scientific">Hirsutella rhossiliensis</name>
    <dbReference type="NCBI Taxonomy" id="111463"/>
    <lineage>
        <taxon>Eukaryota</taxon>
        <taxon>Fungi</taxon>
        <taxon>Dikarya</taxon>
        <taxon>Ascomycota</taxon>
        <taxon>Pezizomycotina</taxon>
        <taxon>Sordariomycetes</taxon>
        <taxon>Hypocreomycetidae</taxon>
        <taxon>Hypocreales</taxon>
        <taxon>Ophiocordycipitaceae</taxon>
        <taxon>Hirsutella</taxon>
    </lineage>
</organism>
<sequence>MPSAVVDTILAPACPNRLQTDVNIAATYYPSVSRNPRRAPSLDSSPAGGKYRAASPDLGRSASAPATVAAGLQHQLPPAVSHSYLSSPSPSRELRGSPSHPQLSSSLPSTIHGLVSPCIARDNNSSFDWSPPPSLAKAPASRPIPLEPSHGAWSPPGLGTGAASAPLRGSIPFSTSLPLTATQGPDPALPDSFLSALPLSYPAGTAISQASPSYVGLSPSPGPGPVLVSRTAPPTTTAIGFNPPYTWPLAASIKSDSVFSVPQSACPLASAAPNFESGTFSGAFPTAISALPPGSVSPLYLGAGATPVAALSGPVSDGTVASPQTGSDTVESLRHQLSFLIQAWMADRESSRPAKEQTEEVLHRMHIAMESGREQWTSDRTAMQRELESLNAQVYQLKQENATLKAAAARINKRHSFVSRAGRRGTYAPTSSSSPSDPDDPAAASLSSQSGSSRAYIFSPPPRFGAAPRRTHIATPGSSRTSPCGLPAPSHVSPLGPRSQPRHSAAVDFMDPLARNGKGPPAPIIDVREIDPRLEGIPLRANAVQRSTFAPAPAHSSLAIFLRRGGQARDSAATRRTRRLSMDRTRFWRLRRTSSKDQTLQVLAAEESRRLTMHAGHTPNHSLSLLPTMTTTGGDSTGYESMRATPSAEARSVCLGRHGLADPGEFEDDETSEDAESDQDALADIEDCRAGLGLELLEDKPLKGPLMVKNIPAHDDVFFAKLDRKLECLKTWQDALPSVLRESSPVREFGCRSPGVGEQPRQPVPAPPLGGDASHDTGSARESVDEGESGENDIEPDVPLKMKNTSNFGAPFGSA</sequence>
<feature type="region of interest" description="Disordered" evidence="2">
    <location>
        <begin position="79"/>
        <end position="107"/>
    </location>
</feature>